<feature type="coiled-coil region" evidence="1">
    <location>
        <begin position="60"/>
        <end position="105"/>
    </location>
</feature>
<dbReference type="Proteomes" id="UP000254159">
    <property type="component" value="Unassembled WGS sequence"/>
</dbReference>
<accession>A0A376RKH1</accession>
<organism evidence="2 3">
    <name type="scientific">Escherichia coli</name>
    <dbReference type="NCBI Taxonomy" id="562"/>
    <lineage>
        <taxon>Bacteria</taxon>
        <taxon>Pseudomonadati</taxon>
        <taxon>Pseudomonadota</taxon>
        <taxon>Gammaproteobacteria</taxon>
        <taxon>Enterobacterales</taxon>
        <taxon>Enterobacteriaceae</taxon>
        <taxon>Escherichia</taxon>
    </lineage>
</organism>
<dbReference type="AlphaFoldDB" id="A0A376RKH1"/>
<sequence>MLNRCLALIKAEASAKKALKAAQEALDRAVFKHYPTLDEAAIKTLVVQDKWLATLQAGIKAEIERITQQLASRVKELEERYAEPLLALEASVEALSEKVAEHLRAMGLEW</sequence>
<dbReference type="REBASE" id="435467">
    <property type="entry name" value="M.Eco10865I"/>
</dbReference>
<evidence type="ECO:0000313" key="3">
    <source>
        <dbReference type="Proteomes" id="UP000254159"/>
    </source>
</evidence>
<proteinExistence type="predicted"/>
<reference evidence="2 3" key="1">
    <citation type="submission" date="2018-06" db="EMBL/GenBank/DDBJ databases">
        <authorList>
            <consortium name="Pathogen Informatics"/>
            <person name="Doyle S."/>
        </authorList>
    </citation>
    <scope>NUCLEOTIDE SEQUENCE [LARGE SCALE GENOMIC DNA]</scope>
    <source>
        <strain evidence="2 3">NCTC10865</strain>
    </source>
</reference>
<keyword evidence="1" id="KW-0175">Coiled coil</keyword>
<gene>
    <name evidence="2" type="ORF">NCTC10865_03773</name>
</gene>
<evidence type="ECO:0000256" key="1">
    <source>
        <dbReference type="SAM" id="Coils"/>
    </source>
</evidence>
<protein>
    <submittedName>
        <fullName evidence="2">Type I restriction-modification enzyme, M subunit</fullName>
    </submittedName>
</protein>
<name>A0A376RKH1_ECOLX</name>
<evidence type="ECO:0000313" key="2">
    <source>
        <dbReference type="EMBL" id="STI18439.1"/>
    </source>
</evidence>
<dbReference type="EMBL" id="UGCD01000002">
    <property type="protein sequence ID" value="STI18439.1"/>
    <property type="molecule type" value="Genomic_DNA"/>
</dbReference>